<name>A0A0D8BX52_GEOKU</name>
<protein>
    <submittedName>
        <fullName evidence="1">Uncharacterized protein</fullName>
    </submittedName>
</protein>
<evidence type="ECO:0000313" key="1">
    <source>
        <dbReference type="EMBL" id="KJE27967.1"/>
    </source>
</evidence>
<dbReference type="PATRIC" id="fig|1462.6.peg.138"/>
<accession>A0A0D8BX52</accession>
<dbReference type="AlphaFoldDB" id="A0A0D8BX52"/>
<evidence type="ECO:0000313" key="2">
    <source>
        <dbReference type="Proteomes" id="UP000032522"/>
    </source>
</evidence>
<reference evidence="1 2" key="1">
    <citation type="submission" date="2015-01" db="EMBL/GenBank/DDBJ databases">
        <authorList>
            <person name="Filippidou S."/>
            <person name="Jeanneret N."/>
            <person name="Russel-Delif L."/>
            <person name="Junier T."/>
            <person name="Wunderlin T."/>
            <person name="Molina V."/>
            <person name="Johnson S.L."/>
            <person name="Davenport K.W."/>
            <person name="Chain P.S."/>
            <person name="Dorador C."/>
            <person name="Junier P."/>
        </authorList>
    </citation>
    <scope>NUCLEOTIDE SEQUENCE [LARGE SCALE GENOMIC DNA]</scope>
    <source>
        <strain evidence="1 2">Et7/4</strain>
    </source>
</reference>
<dbReference type="EMBL" id="JYBP01000003">
    <property type="protein sequence ID" value="KJE27967.1"/>
    <property type="molecule type" value="Genomic_DNA"/>
</dbReference>
<proteinExistence type="predicted"/>
<dbReference type="Proteomes" id="UP000032522">
    <property type="component" value="Unassembled WGS sequence"/>
</dbReference>
<sequence length="64" mass="7602">MIQCEKCHKVLLTIQQSSELYVRGEIQLVVLCQDCQHVNYISLFEYGGHKRDTREVFKVQSSRW</sequence>
<gene>
    <name evidence="1" type="ORF">LG52_32</name>
</gene>
<comment type="caution">
    <text evidence="1">The sequence shown here is derived from an EMBL/GenBank/DDBJ whole genome shotgun (WGS) entry which is preliminary data.</text>
</comment>
<organism evidence="1 2">
    <name type="scientific">Geobacillus kaustophilus</name>
    <dbReference type="NCBI Taxonomy" id="1462"/>
    <lineage>
        <taxon>Bacteria</taxon>
        <taxon>Bacillati</taxon>
        <taxon>Bacillota</taxon>
        <taxon>Bacilli</taxon>
        <taxon>Bacillales</taxon>
        <taxon>Anoxybacillaceae</taxon>
        <taxon>Geobacillus</taxon>
        <taxon>Geobacillus thermoleovorans group</taxon>
    </lineage>
</organism>